<feature type="disulfide bond" evidence="1">
    <location>
        <begin position="156"/>
        <end position="208"/>
    </location>
</feature>
<gene>
    <name evidence="3" type="ORF">RJ640_013371</name>
</gene>
<evidence type="ECO:0000256" key="1">
    <source>
        <dbReference type="PIRSR" id="PIRSR002703-1"/>
    </source>
</evidence>
<feature type="signal peptide" evidence="2">
    <location>
        <begin position="1"/>
        <end position="20"/>
    </location>
</feature>
<feature type="chain" id="PRO_5041744494" description="Thaumatin-like protein" evidence="2">
    <location>
        <begin position="21"/>
        <end position="235"/>
    </location>
</feature>
<dbReference type="FunFam" id="2.60.110.10:FF:000004">
    <property type="entry name" value="THAUMATIN-LIKE PROTEIN 1"/>
    <property type="match status" value="1"/>
</dbReference>
<dbReference type="PROSITE" id="PS51367">
    <property type="entry name" value="THAUMATIN_2"/>
    <property type="match status" value="1"/>
</dbReference>
<dbReference type="Proteomes" id="UP001187471">
    <property type="component" value="Unassembled WGS sequence"/>
</dbReference>
<keyword evidence="1" id="KW-1015">Disulfide bond</keyword>
<organism evidence="3 4">
    <name type="scientific">Escallonia rubra</name>
    <dbReference type="NCBI Taxonomy" id="112253"/>
    <lineage>
        <taxon>Eukaryota</taxon>
        <taxon>Viridiplantae</taxon>
        <taxon>Streptophyta</taxon>
        <taxon>Embryophyta</taxon>
        <taxon>Tracheophyta</taxon>
        <taxon>Spermatophyta</taxon>
        <taxon>Magnoliopsida</taxon>
        <taxon>eudicotyledons</taxon>
        <taxon>Gunneridae</taxon>
        <taxon>Pentapetalae</taxon>
        <taxon>asterids</taxon>
        <taxon>campanulids</taxon>
        <taxon>Escalloniales</taxon>
        <taxon>Escalloniaceae</taxon>
        <taxon>Escallonia</taxon>
    </lineage>
</organism>
<dbReference type="SUPFAM" id="SSF49870">
    <property type="entry name" value="Osmotin, thaumatin-like protein"/>
    <property type="match status" value="1"/>
</dbReference>
<comment type="caution">
    <text evidence="3">The sequence shown here is derived from an EMBL/GenBank/DDBJ whole genome shotgun (WGS) entry which is preliminary data.</text>
</comment>
<accession>A0AA88UHE9</accession>
<proteinExistence type="predicted"/>
<feature type="disulfide bond" evidence="1">
    <location>
        <begin position="76"/>
        <end position="89"/>
    </location>
</feature>
<feature type="disulfide bond" evidence="1">
    <location>
        <begin position="184"/>
        <end position="185"/>
    </location>
</feature>
<name>A0AA88UHE9_9ASTE</name>
<feature type="disulfide bond" evidence="1">
    <location>
        <begin position="151"/>
        <end position="224"/>
    </location>
</feature>
<evidence type="ECO:0000313" key="4">
    <source>
        <dbReference type="Proteomes" id="UP001187471"/>
    </source>
</evidence>
<dbReference type="SMART" id="SM00205">
    <property type="entry name" value="THN"/>
    <property type="match status" value="1"/>
</dbReference>
<dbReference type="Gene3D" id="2.60.110.10">
    <property type="entry name" value="Thaumatin"/>
    <property type="match status" value="1"/>
</dbReference>
<dbReference type="PANTHER" id="PTHR31048">
    <property type="entry name" value="OS03G0233200 PROTEIN"/>
    <property type="match status" value="1"/>
</dbReference>
<evidence type="ECO:0000256" key="2">
    <source>
        <dbReference type="SAM" id="SignalP"/>
    </source>
</evidence>
<sequence length="235" mass="25172">MLAYICKWVLVSALVVASQGATFTVENNCQYTVWPGILSNGEAQISTTGFKLQKGESRTINAPPSWTGRFWGRTLCNVTYTSNKRNFTCVTGDCGSNKVECSGGGPAPPATFLEFSQDGPNGTDSFEVNVFDGYNLPMLVVPQGYAGANYCRAAGCVKDLNGFCPLELQVSDLSGEVVGCTGPCCCTAKGTRRACAPTDESRLFKNACPRAFTDVYDDSSSFTCESGADYFLNMD</sequence>
<keyword evidence="2" id="KW-0732">Signal</keyword>
<dbReference type="InterPro" id="IPR037176">
    <property type="entry name" value="Osmotin/thaumatin-like_sf"/>
</dbReference>
<evidence type="ECO:0000313" key="3">
    <source>
        <dbReference type="EMBL" id="KAK2984945.1"/>
    </source>
</evidence>
<feature type="disulfide bond" evidence="1">
    <location>
        <begin position="186"/>
        <end position="195"/>
    </location>
</feature>
<protein>
    <recommendedName>
        <fullName evidence="5">Thaumatin-like protein</fullName>
    </recommendedName>
</protein>
<dbReference type="PRINTS" id="PR00347">
    <property type="entry name" value="THAUMATIN"/>
</dbReference>
<dbReference type="Pfam" id="PF00314">
    <property type="entry name" value="Thaumatin"/>
    <property type="match status" value="1"/>
</dbReference>
<dbReference type="PIRSF" id="PIRSF002703">
    <property type="entry name" value="Thaumatin"/>
    <property type="match status" value="1"/>
</dbReference>
<dbReference type="AlphaFoldDB" id="A0AA88UHE9"/>
<dbReference type="InterPro" id="IPR001938">
    <property type="entry name" value="Thaumatin"/>
</dbReference>
<dbReference type="EMBL" id="JAVXUO010001205">
    <property type="protein sequence ID" value="KAK2984945.1"/>
    <property type="molecule type" value="Genomic_DNA"/>
</dbReference>
<reference evidence="3" key="1">
    <citation type="submission" date="2022-12" db="EMBL/GenBank/DDBJ databases">
        <title>Draft genome assemblies for two species of Escallonia (Escalloniales).</title>
        <authorList>
            <person name="Chanderbali A."/>
            <person name="Dervinis C."/>
            <person name="Anghel I."/>
            <person name="Soltis D."/>
            <person name="Soltis P."/>
            <person name="Zapata F."/>
        </authorList>
    </citation>
    <scope>NUCLEOTIDE SEQUENCE</scope>
    <source>
        <strain evidence="3">UCBG92.1500</strain>
        <tissue evidence="3">Leaf</tissue>
    </source>
</reference>
<keyword evidence="4" id="KW-1185">Reference proteome</keyword>
<feature type="disulfide bond" evidence="1">
    <location>
        <begin position="164"/>
        <end position="180"/>
    </location>
</feature>
<feature type="disulfide bond" evidence="1">
    <location>
        <begin position="94"/>
        <end position="101"/>
    </location>
</feature>
<evidence type="ECO:0008006" key="5">
    <source>
        <dbReference type="Google" id="ProtNLM"/>
    </source>
</evidence>